<feature type="domain" description="Xylose isomerase-like TIM barrel" evidence="1">
    <location>
        <begin position="58"/>
        <end position="282"/>
    </location>
</feature>
<reference evidence="2 3" key="1">
    <citation type="submission" date="2017-04" db="EMBL/GenBank/DDBJ databases">
        <authorList>
            <person name="Afonso C.L."/>
            <person name="Miller P.J."/>
            <person name="Scott M.A."/>
            <person name="Spackman E."/>
            <person name="Goraichik I."/>
            <person name="Dimitrov K.M."/>
            <person name="Suarez D.L."/>
            <person name="Swayne D.E."/>
        </authorList>
    </citation>
    <scope>NUCLEOTIDE SEQUENCE [LARGE SCALE GENOMIC DNA]</scope>
    <source>
        <strain evidence="2 3">DSM 22418</strain>
    </source>
</reference>
<keyword evidence="2" id="KW-0413">Isomerase</keyword>
<organism evidence="2 3">
    <name type="scientific">Sphingobacterium psychroaquaticum</name>
    <dbReference type="NCBI Taxonomy" id="561061"/>
    <lineage>
        <taxon>Bacteria</taxon>
        <taxon>Pseudomonadati</taxon>
        <taxon>Bacteroidota</taxon>
        <taxon>Sphingobacteriia</taxon>
        <taxon>Sphingobacteriales</taxon>
        <taxon>Sphingobacteriaceae</taxon>
        <taxon>Sphingobacterium</taxon>
    </lineage>
</organism>
<dbReference type="PANTHER" id="PTHR12110">
    <property type="entry name" value="HYDROXYPYRUVATE ISOMERASE"/>
    <property type="match status" value="1"/>
</dbReference>
<protein>
    <submittedName>
        <fullName evidence="2">Sugar phosphate isomerase/epimerase</fullName>
    </submittedName>
</protein>
<dbReference type="SUPFAM" id="SSF51658">
    <property type="entry name" value="Xylose isomerase-like"/>
    <property type="match status" value="1"/>
</dbReference>
<keyword evidence="3" id="KW-1185">Reference proteome</keyword>
<accession>A0A1X7KT55</accession>
<dbReference type="PROSITE" id="PS51257">
    <property type="entry name" value="PROKAR_LIPOPROTEIN"/>
    <property type="match status" value="1"/>
</dbReference>
<gene>
    <name evidence="2" type="ORF">SAMN05660862_3203</name>
</gene>
<dbReference type="PANTHER" id="PTHR12110:SF41">
    <property type="entry name" value="INOSOSE DEHYDRATASE"/>
    <property type="match status" value="1"/>
</dbReference>
<dbReference type="Proteomes" id="UP000192980">
    <property type="component" value="Unassembled WGS sequence"/>
</dbReference>
<dbReference type="OrthoDB" id="1121759at2"/>
<dbReference type="InterPro" id="IPR013022">
    <property type="entry name" value="Xyl_isomerase-like_TIM-brl"/>
</dbReference>
<evidence type="ECO:0000313" key="3">
    <source>
        <dbReference type="Proteomes" id="UP000192980"/>
    </source>
</evidence>
<evidence type="ECO:0000259" key="1">
    <source>
        <dbReference type="Pfam" id="PF01261"/>
    </source>
</evidence>
<name>A0A1X7KT55_9SPHI</name>
<dbReference type="AlphaFoldDB" id="A0A1X7KT55"/>
<dbReference type="Pfam" id="PF01261">
    <property type="entry name" value="AP_endonuc_2"/>
    <property type="match status" value="1"/>
</dbReference>
<dbReference type="GO" id="GO:0016853">
    <property type="term" value="F:isomerase activity"/>
    <property type="evidence" value="ECO:0007669"/>
    <property type="project" value="UniProtKB-KW"/>
</dbReference>
<dbReference type="RefSeq" id="WP_085473896.1">
    <property type="nucleotide sequence ID" value="NZ_FXAU01000006.1"/>
</dbReference>
<dbReference type="Gene3D" id="3.20.20.150">
    <property type="entry name" value="Divalent-metal-dependent TIM barrel enzymes"/>
    <property type="match status" value="1"/>
</dbReference>
<evidence type="ECO:0000313" key="2">
    <source>
        <dbReference type="EMBL" id="SMG44770.1"/>
    </source>
</evidence>
<dbReference type="STRING" id="561061.SAMN05660862_3203"/>
<dbReference type="InterPro" id="IPR036237">
    <property type="entry name" value="Xyl_isomerase-like_sf"/>
</dbReference>
<dbReference type="EMBL" id="FXAU01000006">
    <property type="protein sequence ID" value="SMG44770.1"/>
    <property type="molecule type" value="Genomic_DNA"/>
</dbReference>
<proteinExistence type="predicted"/>
<dbReference type="InterPro" id="IPR050312">
    <property type="entry name" value="IolE/XylAMocC-like"/>
</dbReference>
<sequence length="287" mass="32532">MKKNNLLLILVTVFIIGCSTTKPEGNRQAVTHPEAAWGWHLGAQAYTFNRFTFTEALEKIDSAGLRYVEAYPQQVIGGGIEEKMDYNMSEDSKKYIKQMLKKKNIVLEAYGVIKTKEDSDWEKVFAFAKSMGVKTITCEPEARLLDHISALCDRYDIRAAIHNHPDPSYYWSPEIVLASINGRSKRMGAAADIGHWVRSGLDPVACLKKLEGRIYHLHFKDLNEKGNKKAHDVHWGTGVNNVPGVIAELKRQHFKGMIAAEYEYNWDNNMADVKKSVENFRSIVKGN</sequence>